<dbReference type="Pfam" id="PF00374">
    <property type="entry name" value="NiFeSe_Hases"/>
    <property type="match status" value="1"/>
</dbReference>
<organism evidence="1 2">
    <name type="scientific">Azotobacter bryophylli</name>
    <dbReference type="NCBI Taxonomy" id="1986537"/>
    <lineage>
        <taxon>Bacteria</taxon>
        <taxon>Pseudomonadati</taxon>
        <taxon>Pseudomonadota</taxon>
        <taxon>Gammaproteobacteria</taxon>
        <taxon>Pseudomonadales</taxon>
        <taxon>Pseudomonadaceae</taxon>
        <taxon>Azotobacter</taxon>
    </lineage>
</organism>
<dbReference type="PANTHER" id="PTHR42958:SF4">
    <property type="entry name" value="HYDROGENASE EXPRESSION_FORMATION PROTEIN HUPK"/>
    <property type="match status" value="1"/>
</dbReference>
<evidence type="ECO:0000313" key="2">
    <source>
        <dbReference type="Proteomes" id="UP001595457"/>
    </source>
</evidence>
<sequence>MNDLSALAGRLQVEVLLRDGRIEAVETRLQRPLVQISRLLVGQAPEQALARLPLLFALCAGAQQVAAVRALEQAAGWQPMAEVEGGRTRLSELELLRESLLRLVRDWQLPLPAERLKSLLGLCQRGIALLQPLCAMGAAPLASDGRLADILGELAECWSTLVLPSPDDWLQPRLQRWREVALGGSLPAVFEPADIPPLLERLRAGESEASIAGEPRITGPAAFADGGAPAAMQIAQRVAALLRRAEQAAIGQPVRPPVAEDLLAEEGVGLAQTARGWLLHRVRLSAGRVAVWQFLAPTDWNFHADGLLRRQLLGVQVAEEECEALLRELILSADPCVAFEVRIAHA</sequence>
<dbReference type="Gene3D" id="1.10.645.10">
    <property type="entry name" value="Cytochrome-c3 Hydrogenase, chain B"/>
    <property type="match status" value="2"/>
</dbReference>
<dbReference type="InterPro" id="IPR029014">
    <property type="entry name" value="NiFe-Hase_large"/>
</dbReference>
<protein>
    <submittedName>
        <fullName evidence="1">Nickel-dependent hydrogenase large subunit</fullName>
    </submittedName>
</protein>
<accession>A0ABV7B086</accession>
<dbReference type="RefSeq" id="WP_377817045.1">
    <property type="nucleotide sequence ID" value="NZ_JBHRSJ010000036.1"/>
</dbReference>
<dbReference type="InterPro" id="IPR050867">
    <property type="entry name" value="NiFe/NiFeSe_hydrgnase_LSU"/>
</dbReference>
<gene>
    <name evidence="1" type="ORF">ACFOJE_21445</name>
</gene>
<dbReference type="EMBL" id="JBHRSJ010000036">
    <property type="protein sequence ID" value="MFC2974760.1"/>
    <property type="molecule type" value="Genomic_DNA"/>
</dbReference>
<reference evidence="2" key="1">
    <citation type="journal article" date="2019" name="Int. J. Syst. Evol. Microbiol.">
        <title>The Global Catalogue of Microorganisms (GCM) 10K type strain sequencing project: providing services to taxonomists for standard genome sequencing and annotation.</title>
        <authorList>
            <consortium name="The Broad Institute Genomics Platform"/>
            <consortium name="The Broad Institute Genome Sequencing Center for Infectious Disease"/>
            <person name="Wu L."/>
            <person name="Ma J."/>
        </authorList>
    </citation>
    <scope>NUCLEOTIDE SEQUENCE [LARGE SCALE GENOMIC DNA]</scope>
    <source>
        <strain evidence="2">KCTC 62195</strain>
    </source>
</reference>
<dbReference type="Proteomes" id="UP001595457">
    <property type="component" value="Unassembled WGS sequence"/>
</dbReference>
<name>A0ABV7B086_9GAMM</name>
<proteinExistence type="predicted"/>
<dbReference type="PANTHER" id="PTHR42958">
    <property type="entry name" value="HYDROGENASE-2 LARGE CHAIN"/>
    <property type="match status" value="1"/>
</dbReference>
<dbReference type="SUPFAM" id="SSF56762">
    <property type="entry name" value="HydB/Nqo4-like"/>
    <property type="match status" value="1"/>
</dbReference>
<evidence type="ECO:0000313" key="1">
    <source>
        <dbReference type="EMBL" id="MFC2974760.1"/>
    </source>
</evidence>
<comment type="caution">
    <text evidence="1">The sequence shown here is derived from an EMBL/GenBank/DDBJ whole genome shotgun (WGS) entry which is preliminary data.</text>
</comment>
<dbReference type="InterPro" id="IPR001501">
    <property type="entry name" value="Ni-dep_hyd_lsu"/>
</dbReference>
<keyword evidence="2" id="KW-1185">Reference proteome</keyword>